<evidence type="ECO:0000313" key="2">
    <source>
        <dbReference type="EMBL" id="BBO86326.1"/>
    </source>
</evidence>
<feature type="domain" description="Cytochrome-c3 hydrogenase C-terminal" evidence="1">
    <location>
        <begin position="51"/>
        <end position="112"/>
    </location>
</feature>
<dbReference type="Proteomes" id="UP000425960">
    <property type="component" value="Chromosome"/>
</dbReference>
<dbReference type="Pfam" id="PF14720">
    <property type="entry name" value="NiFe_hyd_SSU_C"/>
    <property type="match status" value="1"/>
</dbReference>
<organism evidence="2 3">
    <name type="scientific">Desulfosarcina ovata subsp. sediminis</name>
    <dbReference type="NCBI Taxonomy" id="885957"/>
    <lineage>
        <taxon>Bacteria</taxon>
        <taxon>Pseudomonadati</taxon>
        <taxon>Thermodesulfobacteriota</taxon>
        <taxon>Desulfobacteria</taxon>
        <taxon>Desulfobacterales</taxon>
        <taxon>Desulfosarcinaceae</taxon>
        <taxon>Desulfosarcina</taxon>
    </lineage>
</organism>
<evidence type="ECO:0000259" key="1">
    <source>
        <dbReference type="Pfam" id="PF14720"/>
    </source>
</evidence>
<protein>
    <recommendedName>
        <fullName evidence="1">Cytochrome-c3 hydrogenase C-terminal domain-containing protein</fullName>
    </recommendedName>
</protein>
<dbReference type="InterPro" id="IPR037148">
    <property type="entry name" value="NiFe-Hase_small_C_sf"/>
</dbReference>
<dbReference type="KEGG" id="dov:DSCO28_68920"/>
<reference evidence="2 3" key="1">
    <citation type="submission" date="2019-11" db="EMBL/GenBank/DDBJ databases">
        <title>Comparative genomics of hydrocarbon-degrading Desulfosarcina strains.</title>
        <authorList>
            <person name="Watanabe M."/>
            <person name="Kojima H."/>
            <person name="Fukui M."/>
        </authorList>
    </citation>
    <scope>NUCLEOTIDE SEQUENCE [LARGE SCALE GENOMIC DNA]</scope>
    <source>
        <strain evidence="2 3">28bB2T</strain>
    </source>
</reference>
<dbReference type="InterPro" id="IPR027394">
    <property type="entry name" value="Cytochrome-c3_hydrogenase_C"/>
</dbReference>
<evidence type="ECO:0000313" key="3">
    <source>
        <dbReference type="Proteomes" id="UP000425960"/>
    </source>
</evidence>
<name>A0A5K8A1L9_9BACT</name>
<proteinExistence type="predicted"/>
<dbReference type="SUPFAM" id="SSF56770">
    <property type="entry name" value="HydA/Nqo6-like"/>
    <property type="match status" value="1"/>
</dbReference>
<dbReference type="Gene3D" id="4.10.480.10">
    <property type="entry name" value="Cytochrome-c3 hydrogenase, C-terminal domain"/>
    <property type="match status" value="1"/>
</dbReference>
<gene>
    <name evidence="2" type="ORF">DSCO28_68920</name>
</gene>
<dbReference type="AlphaFoldDB" id="A0A5K8A1L9"/>
<accession>A0A5K8A1L9</accession>
<sequence>MVKAEDVLDPVTFAKISRLSDAAAKIDGVIRVLDPGRQLRRRYLVADKCRHAGCRRPAGRRPAGQQEEKRFGERGCLFFYMGCHGPLVTGPCNKALWNRRSSKTRVGVPCFAGYPRKLFNSGQIKWTDLILPEDRAQARQVFIEALKGRFPRE</sequence>
<dbReference type="EMBL" id="AP021876">
    <property type="protein sequence ID" value="BBO86326.1"/>
    <property type="molecule type" value="Genomic_DNA"/>
</dbReference>
<dbReference type="RefSeq" id="WP_231714010.1">
    <property type="nucleotide sequence ID" value="NZ_AP021876.1"/>
</dbReference>